<dbReference type="PANTHER" id="PTHR24264">
    <property type="entry name" value="TRYPSIN-RELATED"/>
    <property type="match status" value="1"/>
</dbReference>
<proteinExistence type="predicted"/>
<dbReference type="PANTHER" id="PTHR24264:SF83">
    <property type="entry name" value="COMPLEMENT FACTOR I"/>
    <property type="match status" value="1"/>
</dbReference>
<dbReference type="EMBL" id="JAFBMS010000014">
    <property type="protein sequence ID" value="KAG9347069.1"/>
    <property type="molecule type" value="Genomic_DNA"/>
</dbReference>
<evidence type="ECO:0000256" key="3">
    <source>
        <dbReference type="ARBA" id="ARBA00022801"/>
    </source>
</evidence>
<evidence type="ECO:0000313" key="8">
    <source>
        <dbReference type="EMBL" id="KAG9347069.1"/>
    </source>
</evidence>
<evidence type="ECO:0000259" key="7">
    <source>
        <dbReference type="PROSITE" id="PS50240"/>
    </source>
</evidence>
<dbReference type="Gene3D" id="2.40.10.10">
    <property type="entry name" value="Trypsin-like serine proteases"/>
    <property type="match status" value="2"/>
</dbReference>
<protein>
    <recommendedName>
        <fullName evidence="6">trypsin</fullName>
        <ecNumber evidence="6">3.4.21.4</ecNumber>
    </recommendedName>
</protein>
<dbReference type="OrthoDB" id="19606at2759"/>
<dbReference type="GO" id="GO:0005615">
    <property type="term" value="C:extracellular space"/>
    <property type="evidence" value="ECO:0007669"/>
    <property type="project" value="TreeGrafter"/>
</dbReference>
<dbReference type="PROSITE" id="PS50240">
    <property type="entry name" value="TRYPSIN_DOM"/>
    <property type="match status" value="1"/>
</dbReference>
<dbReference type="InterPro" id="IPR050127">
    <property type="entry name" value="Serine_Proteases_S1"/>
</dbReference>
<dbReference type="AlphaFoldDB" id="A0A8T2P446"/>
<dbReference type="SUPFAM" id="SSF50494">
    <property type="entry name" value="Trypsin-like serine proteases"/>
    <property type="match status" value="1"/>
</dbReference>
<gene>
    <name evidence="8" type="ORF">JZ751_005996</name>
</gene>
<keyword evidence="9" id="KW-1185">Reference proteome</keyword>
<dbReference type="PROSITE" id="PS00135">
    <property type="entry name" value="TRYPSIN_SER"/>
    <property type="match status" value="1"/>
</dbReference>
<dbReference type="Pfam" id="PF00089">
    <property type="entry name" value="Trypsin"/>
    <property type="match status" value="1"/>
</dbReference>
<reference evidence="8" key="1">
    <citation type="thesis" date="2021" institute="BYU ScholarsArchive" country="Provo, UT, USA">
        <title>Applications of and Algorithms for Genome Assembly and Genomic Analyses with an Emphasis on Marine Teleosts.</title>
        <authorList>
            <person name="Pickett B.D."/>
        </authorList>
    </citation>
    <scope>NUCLEOTIDE SEQUENCE</scope>
    <source>
        <strain evidence="8">HI-2016</strain>
    </source>
</reference>
<dbReference type="InterPro" id="IPR009003">
    <property type="entry name" value="Peptidase_S1_PA"/>
</dbReference>
<evidence type="ECO:0000256" key="4">
    <source>
        <dbReference type="ARBA" id="ARBA00022825"/>
    </source>
</evidence>
<evidence type="ECO:0000256" key="2">
    <source>
        <dbReference type="ARBA" id="ARBA00022670"/>
    </source>
</evidence>
<dbReference type="GO" id="GO:0006508">
    <property type="term" value="P:proteolysis"/>
    <property type="evidence" value="ECO:0007669"/>
    <property type="project" value="UniProtKB-KW"/>
</dbReference>
<evidence type="ECO:0000256" key="5">
    <source>
        <dbReference type="ARBA" id="ARBA00036320"/>
    </source>
</evidence>
<evidence type="ECO:0000256" key="1">
    <source>
        <dbReference type="ARBA" id="ARBA00004239"/>
    </source>
</evidence>
<dbReference type="InterPro" id="IPR001254">
    <property type="entry name" value="Trypsin_dom"/>
</dbReference>
<accession>A0A8T2P446</accession>
<dbReference type="Proteomes" id="UP000824540">
    <property type="component" value="Unassembled WGS sequence"/>
</dbReference>
<keyword evidence="3" id="KW-0378">Hydrolase</keyword>
<dbReference type="CDD" id="cd00190">
    <property type="entry name" value="Tryp_SPc"/>
    <property type="match status" value="1"/>
</dbReference>
<sequence length="181" mass="20312">MCMITVQFYIVILLLRPKPEAYRIKFSLWSKLSKQDTTDLALVEKVIIHHKYNPTTYQNDIALLQLEKLPYTEKCIHDNPAIAPACVPWSEYQFKPGDECMISGWGRQAGSLDGSVDTCQGDSGGPLVCEDALGVAYAWGIVSWGEKCGVAGYPGVYTKVAYYYDWISMHIGKSKISRYNV</sequence>
<organism evidence="8 9">
    <name type="scientific">Albula glossodonta</name>
    <name type="common">roundjaw bonefish</name>
    <dbReference type="NCBI Taxonomy" id="121402"/>
    <lineage>
        <taxon>Eukaryota</taxon>
        <taxon>Metazoa</taxon>
        <taxon>Chordata</taxon>
        <taxon>Craniata</taxon>
        <taxon>Vertebrata</taxon>
        <taxon>Euteleostomi</taxon>
        <taxon>Actinopterygii</taxon>
        <taxon>Neopterygii</taxon>
        <taxon>Teleostei</taxon>
        <taxon>Albuliformes</taxon>
        <taxon>Albulidae</taxon>
        <taxon>Albula</taxon>
    </lineage>
</organism>
<name>A0A8T2P446_9TELE</name>
<comment type="caution">
    <text evidence="8">The sequence shown here is derived from an EMBL/GenBank/DDBJ whole genome shotgun (WGS) entry which is preliminary data.</text>
</comment>
<evidence type="ECO:0000313" key="9">
    <source>
        <dbReference type="Proteomes" id="UP000824540"/>
    </source>
</evidence>
<evidence type="ECO:0000256" key="6">
    <source>
        <dbReference type="ARBA" id="ARBA00038868"/>
    </source>
</evidence>
<comment type="subcellular location">
    <subcellularLocation>
        <location evidence="1">Secreted</location>
        <location evidence="1">Extracellular space</location>
    </subcellularLocation>
</comment>
<keyword evidence="2" id="KW-0645">Protease</keyword>
<comment type="catalytic activity">
    <reaction evidence="5">
        <text>Preferential cleavage: Arg-|-Xaa, Lys-|-Xaa.</text>
        <dbReference type="EC" id="3.4.21.4"/>
    </reaction>
</comment>
<dbReference type="SMART" id="SM00020">
    <property type="entry name" value="Tryp_SPc"/>
    <property type="match status" value="1"/>
</dbReference>
<dbReference type="GO" id="GO:0004252">
    <property type="term" value="F:serine-type endopeptidase activity"/>
    <property type="evidence" value="ECO:0007669"/>
    <property type="project" value="UniProtKB-EC"/>
</dbReference>
<dbReference type="InterPro" id="IPR043504">
    <property type="entry name" value="Peptidase_S1_PA_chymotrypsin"/>
</dbReference>
<dbReference type="EC" id="3.4.21.4" evidence="6"/>
<dbReference type="InterPro" id="IPR033116">
    <property type="entry name" value="TRYPSIN_SER"/>
</dbReference>
<keyword evidence="4" id="KW-0720">Serine protease</keyword>
<feature type="domain" description="Peptidase S1" evidence="7">
    <location>
        <begin position="1"/>
        <end position="172"/>
    </location>
</feature>